<keyword evidence="1" id="KW-0175">Coiled coil</keyword>
<organism evidence="3 4">
    <name type="scientific">Polypedilum vanderplanki</name>
    <name type="common">Sleeping chironomid midge</name>
    <dbReference type="NCBI Taxonomy" id="319348"/>
    <lineage>
        <taxon>Eukaryota</taxon>
        <taxon>Metazoa</taxon>
        <taxon>Ecdysozoa</taxon>
        <taxon>Arthropoda</taxon>
        <taxon>Hexapoda</taxon>
        <taxon>Insecta</taxon>
        <taxon>Pterygota</taxon>
        <taxon>Neoptera</taxon>
        <taxon>Endopterygota</taxon>
        <taxon>Diptera</taxon>
        <taxon>Nematocera</taxon>
        <taxon>Chironomoidea</taxon>
        <taxon>Chironomidae</taxon>
        <taxon>Chironominae</taxon>
        <taxon>Polypedilum</taxon>
        <taxon>Polypedilum</taxon>
    </lineage>
</organism>
<evidence type="ECO:0000256" key="1">
    <source>
        <dbReference type="SAM" id="Coils"/>
    </source>
</evidence>
<evidence type="ECO:0000313" key="3">
    <source>
        <dbReference type="EMBL" id="KAG5667444.1"/>
    </source>
</evidence>
<dbReference type="EMBL" id="JADBJN010000004">
    <property type="protein sequence ID" value="KAG5667444.1"/>
    <property type="molecule type" value="Genomic_DNA"/>
</dbReference>
<feature type="compositionally biased region" description="Basic and acidic residues" evidence="2">
    <location>
        <begin position="234"/>
        <end position="251"/>
    </location>
</feature>
<feature type="compositionally biased region" description="Polar residues" evidence="2">
    <location>
        <begin position="348"/>
        <end position="365"/>
    </location>
</feature>
<sequence length="691" mass="78999">MPVKPSKSQYKVVKILSVQQEGTSRIKIVKLVQKRDSIPISESRDIINLDDDDKENIIEVLDSDEEEKSSQNIKTSTKTLNYEISQHSQSNKVKNITKSVAITKKQNIGRKSEDLVKKIQEKSKVLRRRTNPEKKLSIQLEIVEKCSKKVKETSRKKMRNQSSLESPRLDDSIMPVFVTDFDEKENIENLPLISEKSINLENEAQKIEEEEKIESALLNLEKVESNEAQASNLKENDLLEPIRNENQDNELKVNPINKRKRKSTEKLQSKSAKIRKSVEKTSDAPKNNKNCETSKEIIEKSDEIPSNENKNNKTRISQQNDRKITKARRSNKLQILKAENSLRKSIETNEVQKSSDEPNSIQNSSIESNYLESSCSELKNLTKIDQNEGNSLKFERNTEDLSTVNGKNKEIKRKSQRKTKIEPNCSSNISEVQSLSNCDTKTEEIQNSKKAIENSPKKEFLRSNSENSTNLNEFSESLKTQNNFMNIFDLVPINSNFSTNEDENKTEKVQEKPKTRKSKRKSSLPLPASSRILRSSAKDETPAEISTNIYDEISAAVFSDFPQLPLTPPSSEASDDQPTKLHYSMRLKCTKTCIFTNIHQKKHKIDISSPAGIAITMRDVVDEKYFQNSLKKIEENSKAPIISKNETWHSGVPEKKGPKNEKKIPISDVLEAMREAGKERNFMNRGIRRFL</sequence>
<accession>A0A9J6BC75</accession>
<evidence type="ECO:0000256" key="2">
    <source>
        <dbReference type="SAM" id="MobiDB-lite"/>
    </source>
</evidence>
<feature type="region of interest" description="Disordered" evidence="2">
    <location>
        <begin position="346"/>
        <end position="365"/>
    </location>
</feature>
<feature type="compositionally biased region" description="Basic and acidic residues" evidence="2">
    <location>
        <begin position="448"/>
        <end position="461"/>
    </location>
</feature>
<reference evidence="3" key="1">
    <citation type="submission" date="2021-03" db="EMBL/GenBank/DDBJ databases">
        <title>Chromosome level genome of the anhydrobiotic midge Polypedilum vanderplanki.</title>
        <authorList>
            <person name="Yoshida Y."/>
            <person name="Kikawada T."/>
            <person name="Gusev O."/>
        </authorList>
    </citation>
    <scope>NUCLEOTIDE SEQUENCE</scope>
    <source>
        <strain evidence="3">NIAS01</strain>
        <tissue evidence="3">Whole body or cell culture</tissue>
    </source>
</reference>
<feature type="compositionally biased region" description="Polar residues" evidence="2">
    <location>
        <begin position="304"/>
        <end position="319"/>
    </location>
</feature>
<feature type="compositionally biased region" description="Basic and acidic residues" evidence="2">
    <location>
        <begin position="292"/>
        <end position="303"/>
    </location>
</feature>
<protein>
    <submittedName>
        <fullName evidence="3">Uncharacterized protein</fullName>
    </submittedName>
</protein>
<comment type="caution">
    <text evidence="3">The sequence shown here is derived from an EMBL/GenBank/DDBJ whole genome shotgun (WGS) entry which is preliminary data.</text>
</comment>
<proteinExistence type="predicted"/>
<feature type="region of interest" description="Disordered" evidence="2">
    <location>
        <begin position="448"/>
        <end position="470"/>
    </location>
</feature>
<feature type="region of interest" description="Disordered" evidence="2">
    <location>
        <begin position="226"/>
        <end position="338"/>
    </location>
</feature>
<feature type="compositionally biased region" description="Basic and acidic residues" evidence="2">
    <location>
        <begin position="502"/>
        <end position="513"/>
    </location>
</feature>
<evidence type="ECO:0000313" key="4">
    <source>
        <dbReference type="Proteomes" id="UP001107558"/>
    </source>
</evidence>
<feature type="coiled-coil region" evidence="1">
    <location>
        <begin position="190"/>
        <end position="226"/>
    </location>
</feature>
<gene>
    <name evidence="3" type="ORF">PVAND_015424</name>
</gene>
<feature type="region of interest" description="Disordered" evidence="2">
    <location>
        <begin position="497"/>
        <end position="543"/>
    </location>
</feature>
<dbReference type="Proteomes" id="UP001107558">
    <property type="component" value="Chromosome 4"/>
</dbReference>
<name>A0A9J6BC75_POLVA</name>
<dbReference type="AlphaFoldDB" id="A0A9J6BC75"/>
<dbReference type="OrthoDB" id="10678298at2759"/>
<keyword evidence="4" id="KW-1185">Reference proteome</keyword>